<evidence type="ECO:0000313" key="2">
    <source>
        <dbReference type="EMBL" id="SCG71843.1"/>
    </source>
</evidence>
<dbReference type="GO" id="GO:0044550">
    <property type="term" value="P:secondary metabolite biosynthetic process"/>
    <property type="evidence" value="ECO:0007669"/>
    <property type="project" value="TreeGrafter"/>
</dbReference>
<dbReference type="AlphaFoldDB" id="A0A1C5JMY5"/>
<dbReference type="PANTHER" id="PTHR45527">
    <property type="entry name" value="NONRIBOSOMAL PEPTIDE SYNTHETASE"/>
    <property type="match status" value="1"/>
</dbReference>
<dbReference type="GO" id="GO:0003824">
    <property type="term" value="F:catalytic activity"/>
    <property type="evidence" value="ECO:0007669"/>
    <property type="project" value="InterPro"/>
</dbReference>
<dbReference type="GO" id="GO:0008610">
    <property type="term" value="P:lipid biosynthetic process"/>
    <property type="evidence" value="ECO:0007669"/>
    <property type="project" value="UniProtKB-ARBA"/>
</dbReference>
<dbReference type="GO" id="GO:0043041">
    <property type="term" value="P:amino acid activation for nonribosomal peptide biosynthetic process"/>
    <property type="evidence" value="ECO:0007669"/>
    <property type="project" value="TreeGrafter"/>
</dbReference>
<accession>A0A1C5JMY5</accession>
<dbReference type="Gene3D" id="3.30.559.30">
    <property type="entry name" value="Nonribosomal peptide synthetase, condensation domain"/>
    <property type="match status" value="1"/>
</dbReference>
<reference evidence="3" key="1">
    <citation type="submission" date="2016-06" db="EMBL/GenBank/DDBJ databases">
        <authorList>
            <person name="Varghese N."/>
            <person name="Submissions Spin"/>
        </authorList>
    </citation>
    <scope>NUCLEOTIDE SEQUENCE [LARGE SCALE GENOMIC DNA]</scope>
    <source>
        <strain evidence="3">DSM 45647</strain>
    </source>
</reference>
<dbReference type="Proteomes" id="UP000199360">
    <property type="component" value="Unassembled WGS sequence"/>
</dbReference>
<dbReference type="Gene3D" id="3.30.559.10">
    <property type="entry name" value="Chloramphenicol acetyltransferase-like domain"/>
    <property type="match status" value="1"/>
</dbReference>
<name>A0A1C5JMY5_9ACTN</name>
<keyword evidence="3" id="KW-1185">Reference proteome</keyword>
<dbReference type="InterPro" id="IPR001242">
    <property type="entry name" value="Condensation_dom"/>
</dbReference>
<evidence type="ECO:0000259" key="1">
    <source>
        <dbReference type="Pfam" id="PF00668"/>
    </source>
</evidence>
<sequence length="478" mass="51107">MITRRSAEVTFHAGADRSAHLTWGQQGTWDVFRQWLPELKPFFVLTRWLPVPLLLELDDVLAQLAHLLERHESLRTVFPAGPAGEGSQHVLGRGSVRVEVLDRPDGDPVSFADLVTDAVRQAGTTPFDHDTGLPIRFTVATHEGVPVLLVLAVSHLAADHLSADLLVTELTELLRARADGAAAPPARPATQPVDLAAFERSLDGQRLNVDALAHLRRQLARLPAAPLPPRLAPVSPRYWRGELASAAAAAALRLAARRLRASTSVTLLAITNALVRTVCAGPVYPLDIMQSNRAEPALRHTVTSLNQAVRLAMDVSGDTFDDLLGHARTAMAAAMRHARHDGRAAARVAADALPAPGGQFNDRWSLQPRPPGAPPGPADLPALAAGTTFDWPQTAEAEGMPLYVDASGPADRVHLSLMADTALLAPADIRGFLYAVEQVAVELAAGDVDLRRVTEIYDGHRRSDVTGGVSQPLLSDGG</sequence>
<protein>
    <submittedName>
        <fullName evidence="2">Condensation domain-containing protein</fullName>
    </submittedName>
</protein>
<dbReference type="RefSeq" id="WP_091067885.1">
    <property type="nucleotide sequence ID" value="NZ_FMDM01000012.1"/>
</dbReference>
<gene>
    <name evidence="2" type="ORF">GA0070213_11266</name>
</gene>
<organism evidence="2 3">
    <name type="scientific">Micromonospora humi</name>
    <dbReference type="NCBI Taxonomy" id="745366"/>
    <lineage>
        <taxon>Bacteria</taxon>
        <taxon>Bacillati</taxon>
        <taxon>Actinomycetota</taxon>
        <taxon>Actinomycetes</taxon>
        <taxon>Micromonosporales</taxon>
        <taxon>Micromonosporaceae</taxon>
        <taxon>Micromonospora</taxon>
    </lineage>
</organism>
<dbReference type="EMBL" id="FMDM01000012">
    <property type="protein sequence ID" value="SCG71843.1"/>
    <property type="molecule type" value="Genomic_DNA"/>
</dbReference>
<dbReference type="Pfam" id="PF00668">
    <property type="entry name" value="Condensation"/>
    <property type="match status" value="1"/>
</dbReference>
<dbReference type="InterPro" id="IPR023213">
    <property type="entry name" value="CAT-like_dom_sf"/>
</dbReference>
<dbReference type="STRING" id="745366.GA0070213_11266"/>
<proteinExistence type="predicted"/>
<dbReference type="GO" id="GO:0031177">
    <property type="term" value="F:phosphopantetheine binding"/>
    <property type="evidence" value="ECO:0007669"/>
    <property type="project" value="TreeGrafter"/>
</dbReference>
<feature type="domain" description="Condensation" evidence="1">
    <location>
        <begin position="40"/>
        <end position="339"/>
    </location>
</feature>
<evidence type="ECO:0000313" key="3">
    <source>
        <dbReference type="Proteomes" id="UP000199360"/>
    </source>
</evidence>
<dbReference type="PANTHER" id="PTHR45527:SF1">
    <property type="entry name" value="FATTY ACID SYNTHASE"/>
    <property type="match status" value="1"/>
</dbReference>
<dbReference type="GO" id="GO:0005737">
    <property type="term" value="C:cytoplasm"/>
    <property type="evidence" value="ECO:0007669"/>
    <property type="project" value="TreeGrafter"/>
</dbReference>
<dbReference type="SUPFAM" id="SSF52777">
    <property type="entry name" value="CoA-dependent acyltransferases"/>
    <property type="match status" value="2"/>
</dbReference>
<dbReference type="OrthoDB" id="5194982at2"/>